<keyword evidence="3" id="KW-1185">Reference proteome</keyword>
<gene>
    <name evidence="2" type="ORF">CINC_LOCUS9109</name>
</gene>
<dbReference type="AlphaFoldDB" id="A0A9N8KS96"/>
<feature type="compositionally biased region" description="Polar residues" evidence="1">
    <location>
        <begin position="51"/>
        <end position="64"/>
    </location>
</feature>
<feature type="compositionally biased region" description="Basic residues" evidence="1">
    <location>
        <begin position="21"/>
        <end position="34"/>
    </location>
</feature>
<evidence type="ECO:0000256" key="1">
    <source>
        <dbReference type="SAM" id="MobiDB-lite"/>
    </source>
</evidence>
<proteinExistence type="predicted"/>
<evidence type="ECO:0000313" key="3">
    <source>
        <dbReference type="Proteomes" id="UP001154114"/>
    </source>
</evidence>
<dbReference type="Proteomes" id="UP001154114">
    <property type="component" value="Chromosome 3"/>
</dbReference>
<accession>A0A9N8KS96</accession>
<organism evidence="2 3">
    <name type="scientific">Chrysodeixis includens</name>
    <name type="common">Soybean looper</name>
    <name type="synonym">Pseudoplusia includens</name>
    <dbReference type="NCBI Taxonomy" id="689277"/>
    <lineage>
        <taxon>Eukaryota</taxon>
        <taxon>Metazoa</taxon>
        <taxon>Ecdysozoa</taxon>
        <taxon>Arthropoda</taxon>
        <taxon>Hexapoda</taxon>
        <taxon>Insecta</taxon>
        <taxon>Pterygota</taxon>
        <taxon>Neoptera</taxon>
        <taxon>Endopterygota</taxon>
        <taxon>Lepidoptera</taxon>
        <taxon>Glossata</taxon>
        <taxon>Ditrysia</taxon>
        <taxon>Noctuoidea</taxon>
        <taxon>Noctuidae</taxon>
        <taxon>Plusiinae</taxon>
        <taxon>Chrysodeixis</taxon>
    </lineage>
</organism>
<feature type="compositionally biased region" description="Low complexity" evidence="1">
    <location>
        <begin position="66"/>
        <end position="89"/>
    </location>
</feature>
<protein>
    <submittedName>
        <fullName evidence="2">Uncharacterized protein</fullName>
    </submittedName>
</protein>
<dbReference type="EMBL" id="LR824006">
    <property type="protein sequence ID" value="CAD0195153.1"/>
    <property type="molecule type" value="Genomic_DNA"/>
</dbReference>
<sequence length="138" mass="14849">MEKRISPARGGAPGPAPGRSARARRRPARARRQWARALRRDYTRRVRARTISASTSAQQCSPTVPVTVIPSRTSRSSTSTSRRPATSTVRSRDHTSRGAPTAAGVSRTPRDCGAAAAVTLLIAEICGAKQKLFRSVSR</sequence>
<reference evidence="2" key="1">
    <citation type="submission" date="2021-12" db="EMBL/GenBank/DDBJ databases">
        <authorList>
            <person name="King R."/>
        </authorList>
    </citation>
    <scope>NUCLEOTIDE SEQUENCE</scope>
</reference>
<feature type="region of interest" description="Disordered" evidence="1">
    <location>
        <begin position="1"/>
        <end position="109"/>
    </location>
</feature>
<evidence type="ECO:0000313" key="2">
    <source>
        <dbReference type="EMBL" id="CAD0195153.1"/>
    </source>
</evidence>
<name>A0A9N8KS96_CHRIL</name>